<dbReference type="AlphaFoldDB" id="A0A5D3YC01"/>
<evidence type="ECO:0000313" key="1">
    <source>
        <dbReference type="EMBL" id="TYP81865.1"/>
    </source>
</evidence>
<sequence>MVTQAYVYAYAAVSVADGELDIPILPQVNNHCMQIFPDEVASRYRNNRIIRHSMGQDGIVVIPSSCHIICVY</sequence>
<name>A0A5D3YC01_9PROT</name>
<reference evidence="1 2" key="1">
    <citation type="submission" date="2019-07" db="EMBL/GenBank/DDBJ databases">
        <title>Active sludge and wastewater microbial communities from Klosterneuburg, Austria.</title>
        <authorList>
            <person name="Wagner M."/>
        </authorList>
    </citation>
    <scope>NUCLEOTIDE SEQUENCE [LARGE SCALE GENOMIC DNA]</scope>
    <source>
        <strain evidence="1 2">Nm2</strain>
    </source>
</reference>
<gene>
    <name evidence="1" type="ORF">BCL69_10499</name>
</gene>
<organism evidence="1 2">
    <name type="scientific">Nitrosomonas communis</name>
    <dbReference type="NCBI Taxonomy" id="44574"/>
    <lineage>
        <taxon>Bacteria</taxon>
        <taxon>Pseudomonadati</taxon>
        <taxon>Pseudomonadota</taxon>
        <taxon>Betaproteobacteria</taxon>
        <taxon>Nitrosomonadales</taxon>
        <taxon>Nitrosomonadaceae</taxon>
        <taxon>Nitrosomonas</taxon>
    </lineage>
</organism>
<dbReference type="EMBL" id="VNHT01000049">
    <property type="protein sequence ID" value="TYP81865.1"/>
    <property type="molecule type" value="Genomic_DNA"/>
</dbReference>
<dbReference type="Proteomes" id="UP000324176">
    <property type="component" value="Unassembled WGS sequence"/>
</dbReference>
<proteinExistence type="predicted"/>
<protein>
    <submittedName>
        <fullName evidence="1">Uncharacterized protein</fullName>
    </submittedName>
</protein>
<comment type="caution">
    <text evidence="1">The sequence shown here is derived from an EMBL/GenBank/DDBJ whole genome shotgun (WGS) entry which is preliminary data.</text>
</comment>
<accession>A0A5D3YC01</accession>
<evidence type="ECO:0000313" key="2">
    <source>
        <dbReference type="Proteomes" id="UP000324176"/>
    </source>
</evidence>